<accession>A0A7X2P8Z2</accession>
<dbReference type="AlphaFoldDB" id="A0A7X2P8Z2"/>
<evidence type="ECO:0000313" key="2">
    <source>
        <dbReference type="Proteomes" id="UP000466864"/>
    </source>
</evidence>
<keyword evidence="2" id="KW-1185">Reference proteome</keyword>
<organism evidence="1 2">
    <name type="scientific">Bilifractor porci</name>
    <dbReference type="NCBI Taxonomy" id="2606636"/>
    <lineage>
        <taxon>Bacteria</taxon>
        <taxon>Bacillati</taxon>
        <taxon>Bacillota</taxon>
        <taxon>Clostridia</taxon>
        <taxon>Lachnospirales</taxon>
        <taxon>Lachnospiraceae</taxon>
        <taxon>Bilifractor</taxon>
    </lineage>
</organism>
<dbReference type="Proteomes" id="UP000466864">
    <property type="component" value="Unassembled WGS sequence"/>
</dbReference>
<protein>
    <submittedName>
        <fullName evidence="1">Uncharacterized protein</fullName>
    </submittedName>
</protein>
<evidence type="ECO:0000313" key="1">
    <source>
        <dbReference type="EMBL" id="MST82439.1"/>
    </source>
</evidence>
<reference evidence="1 2" key="1">
    <citation type="submission" date="2019-08" db="EMBL/GenBank/DDBJ databases">
        <title>In-depth cultivation of the pig gut microbiome towards novel bacterial diversity and tailored functional studies.</title>
        <authorList>
            <person name="Wylensek D."/>
            <person name="Hitch T.C.A."/>
            <person name="Clavel T."/>
        </authorList>
    </citation>
    <scope>NUCLEOTIDE SEQUENCE [LARGE SCALE GENOMIC DNA]</scope>
    <source>
        <strain evidence="1 2">Oil+RF-744-WCA-WT-13</strain>
    </source>
</reference>
<sequence length="93" mass="10893">MAGAVFEKTPADAAEMLSEMSEDNYKALMTIIIHVYNDDVVAQKRRKEIISRKRRAFLRMEELRKNASQYYGRDFDADQERAKGLEEKYGRID</sequence>
<comment type="caution">
    <text evidence="1">The sequence shown here is derived from an EMBL/GenBank/DDBJ whole genome shotgun (WGS) entry which is preliminary data.</text>
</comment>
<gene>
    <name evidence="1" type="ORF">FYJ60_08940</name>
</gene>
<proteinExistence type="predicted"/>
<name>A0A7X2P8Z2_9FIRM</name>
<dbReference type="EMBL" id="VUMV01000006">
    <property type="protein sequence ID" value="MST82439.1"/>
    <property type="molecule type" value="Genomic_DNA"/>
</dbReference>
<dbReference type="RefSeq" id="WP_154458351.1">
    <property type="nucleotide sequence ID" value="NZ_VUMV01000006.1"/>
</dbReference>